<dbReference type="InterPro" id="IPR000477">
    <property type="entry name" value="RT_dom"/>
</dbReference>
<dbReference type="EMBL" id="CAJOBA010074453">
    <property type="protein sequence ID" value="CAF4409801.1"/>
    <property type="molecule type" value="Genomic_DNA"/>
</dbReference>
<gene>
    <name evidence="2" type="ORF">TMI583_LOCUS43917</name>
</gene>
<dbReference type="PROSITE" id="PS50878">
    <property type="entry name" value="RT_POL"/>
    <property type="match status" value="1"/>
</dbReference>
<evidence type="ECO:0000313" key="2">
    <source>
        <dbReference type="EMBL" id="CAF4409801.1"/>
    </source>
</evidence>
<name>A0A8S2VUZ3_9BILA</name>
<feature type="non-terminal residue" evidence="2">
    <location>
        <position position="1"/>
    </location>
</feature>
<sequence>KHTLGRGRTTAIPALHNSQKQVIVDVQEKAEILNSYFAEVTAWAGPKIDPKVADALPESTVILDKFKVQQPDVEKILRKLDPSRACSPGITNRMLKQMVPSLVTPLTKLVYESFESSVFPDRWKNGVINPLYKSGDFLDPSNYRPITLLPALSKIPERLVHRQLYNHLVKNKLLSPFQSGFVAKDSTTNLLLDVVNKIKLGITANKFVRAALLDFKKAFDNVNHECLLLKLYKKGVRGKALKWIEDYLKDRTIQTMLDGKMSQKRLVTKGVPQGSILGPLLFLVYIDDLPNNIESTVRLFADD</sequence>
<dbReference type="Pfam" id="PF00078">
    <property type="entry name" value="RVT_1"/>
    <property type="match status" value="1"/>
</dbReference>
<dbReference type="PANTHER" id="PTHR19446">
    <property type="entry name" value="REVERSE TRANSCRIPTASES"/>
    <property type="match status" value="1"/>
</dbReference>
<evidence type="ECO:0000313" key="3">
    <source>
        <dbReference type="Proteomes" id="UP000682733"/>
    </source>
</evidence>
<protein>
    <recommendedName>
        <fullName evidence="1">Reverse transcriptase domain-containing protein</fullName>
    </recommendedName>
</protein>
<reference evidence="2" key="1">
    <citation type="submission" date="2021-02" db="EMBL/GenBank/DDBJ databases">
        <authorList>
            <person name="Nowell W R."/>
        </authorList>
    </citation>
    <scope>NUCLEOTIDE SEQUENCE</scope>
</reference>
<feature type="domain" description="Reverse transcriptase" evidence="1">
    <location>
        <begin position="112"/>
        <end position="303"/>
    </location>
</feature>
<feature type="non-terminal residue" evidence="2">
    <location>
        <position position="303"/>
    </location>
</feature>
<organism evidence="2 3">
    <name type="scientific">Didymodactylos carnosus</name>
    <dbReference type="NCBI Taxonomy" id="1234261"/>
    <lineage>
        <taxon>Eukaryota</taxon>
        <taxon>Metazoa</taxon>
        <taxon>Spiralia</taxon>
        <taxon>Gnathifera</taxon>
        <taxon>Rotifera</taxon>
        <taxon>Eurotatoria</taxon>
        <taxon>Bdelloidea</taxon>
        <taxon>Philodinida</taxon>
        <taxon>Philodinidae</taxon>
        <taxon>Didymodactylos</taxon>
    </lineage>
</organism>
<dbReference type="CDD" id="cd01650">
    <property type="entry name" value="RT_nLTR_like"/>
    <property type="match status" value="1"/>
</dbReference>
<comment type="caution">
    <text evidence="2">The sequence shown here is derived from an EMBL/GenBank/DDBJ whole genome shotgun (WGS) entry which is preliminary data.</text>
</comment>
<dbReference type="AlphaFoldDB" id="A0A8S2VUZ3"/>
<dbReference type="SUPFAM" id="SSF56672">
    <property type="entry name" value="DNA/RNA polymerases"/>
    <property type="match status" value="1"/>
</dbReference>
<evidence type="ECO:0000259" key="1">
    <source>
        <dbReference type="PROSITE" id="PS50878"/>
    </source>
</evidence>
<dbReference type="Proteomes" id="UP000682733">
    <property type="component" value="Unassembled WGS sequence"/>
</dbReference>
<dbReference type="InterPro" id="IPR043502">
    <property type="entry name" value="DNA/RNA_pol_sf"/>
</dbReference>
<proteinExistence type="predicted"/>
<accession>A0A8S2VUZ3</accession>